<feature type="transmembrane region" description="Helical" evidence="1">
    <location>
        <begin position="106"/>
        <end position="123"/>
    </location>
</feature>
<dbReference type="Proteomes" id="UP000243887">
    <property type="component" value="Unassembled WGS sequence"/>
</dbReference>
<dbReference type="STRING" id="1150112.SAMN04487893_101350"/>
<sequence>MPFTFTHPAIVLPLTFLPRKWYSLTGLVVGSLTPDFEYFLRMRIESNYSHTLSGLFWFDLPLGILLTFIFHNIVRDNLYDNLPFIFSSRLIKFKEFNWNNYFNKNWFVVVISVLIGASSHIFWDSFTHDTGFFVQEISILASSIELFGKRIPILKILQHTSSLIGGGVIIFSLLKIPSNKNVKTQPHKKYWGILITLTLVIIGIRLLSGLDYRLYGHVIVTAISAGLTSLILTSCIIKANLIYLKKTNHTYTKK</sequence>
<proteinExistence type="predicted"/>
<reference evidence="3" key="1">
    <citation type="submission" date="2016-10" db="EMBL/GenBank/DDBJ databases">
        <authorList>
            <person name="Varghese N."/>
            <person name="Submissions S."/>
        </authorList>
    </citation>
    <scope>NUCLEOTIDE SEQUENCE [LARGE SCALE GENOMIC DNA]</scope>
    <source>
        <strain evidence="3">DSM 26542</strain>
    </source>
</reference>
<accession>A0A1I3LII7</accession>
<feature type="transmembrane region" description="Helical" evidence="1">
    <location>
        <begin position="160"/>
        <end position="178"/>
    </location>
</feature>
<organism evidence="2 3">
    <name type="scientific">Myroides guanonis</name>
    <dbReference type="NCBI Taxonomy" id="1150112"/>
    <lineage>
        <taxon>Bacteria</taxon>
        <taxon>Pseudomonadati</taxon>
        <taxon>Bacteroidota</taxon>
        <taxon>Flavobacteriia</taxon>
        <taxon>Flavobacteriales</taxon>
        <taxon>Flavobacteriaceae</taxon>
        <taxon>Myroides</taxon>
    </lineage>
</organism>
<keyword evidence="3" id="KW-1185">Reference proteome</keyword>
<gene>
    <name evidence="2" type="ORF">SAMN04487893_101350</name>
</gene>
<dbReference type="AlphaFoldDB" id="A0A1I3LII7"/>
<protein>
    <recommendedName>
        <fullName evidence="4">DUF4184 family protein</fullName>
    </recommendedName>
</protein>
<dbReference type="RefSeq" id="WP_090677714.1">
    <property type="nucleotide sequence ID" value="NZ_FORU01000001.1"/>
</dbReference>
<feature type="transmembrane region" description="Helical" evidence="1">
    <location>
        <begin position="190"/>
        <end position="208"/>
    </location>
</feature>
<evidence type="ECO:0000313" key="2">
    <source>
        <dbReference type="EMBL" id="SFI84571.1"/>
    </source>
</evidence>
<dbReference type="EMBL" id="FORU01000001">
    <property type="protein sequence ID" value="SFI84571.1"/>
    <property type="molecule type" value="Genomic_DNA"/>
</dbReference>
<dbReference type="Pfam" id="PF13803">
    <property type="entry name" value="DUF4184"/>
    <property type="match status" value="1"/>
</dbReference>
<evidence type="ECO:0000256" key="1">
    <source>
        <dbReference type="SAM" id="Phobius"/>
    </source>
</evidence>
<feature type="transmembrane region" description="Helical" evidence="1">
    <location>
        <begin position="214"/>
        <end position="237"/>
    </location>
</feature>
<dbReference type="OrthoDB" id="8481923at2"/>
<keyword evidence="1" id="KW-0472">Membrane</keyword>
<dbReference type="InterPro" id="IPR025238">
    <property type="entry name" value="DUF4184"/>
</dbReference>
<evidence type="ECO:0008006" key="4">
    <source>
        <dbReference type="Google" id="ProtNLM"/>
    </source>
</evidence>
<name>A0A1I3LII7_9FLAO</name>
<feature type="transmembrane region" description="Helical" evidence="1">
    <location>
        <begin position="52"/>
        <end position="74"/>
    </location>
</feature>
<keyword evidence="1" id="KW-0812">Transmembrane</keyword>
<keyword evidence="1" id="KW-1133">Transmembrane helix</keyword>
<feature type="transmembrane region" description="Helical" evidence="1">
    <location>
        <begin position="21"/>
        <end position="40"/>
    </location>
</feature>
<evidence type="ECO:0000313" key="3">
    <source>
        <dbReference type="Proteomes" id="UP000243887"/>
    </source>
</evidence>